<dbReference type="AlphaFoldDB" id="A0A6A5AJ77"/>
<evidence type="ECO:0000313" key="1">
    <source>
        <dbReference type="EMBL" id="KAF0757860.1"/>
    </source>
</evidence>
<protein>
    <submittedName>
        <fullName evidence="1">Uncharacterized protein</fullName>
    </submittedName>
</protein>
<dbReference type="VEuPathDB" id="FungiDB:H257_13531"/>
<dbReference type="EMBL" id="VJMI01009810">
    <property type="protein sequence ID" value="KAF0757860.1"/>
    <property type="molecule type" value="Genomic_DNA"/>
</dbReference>
<accession>A0A6A5AJ77</accession>
<feature type="non-terminal residue" evidence="1">
    <location>
        <position position="1"/>
    </location>
</feature>
<comment type="caution">
    <text evidence="1">The sequence shown here is derived from an EMBL/GenBank/DDBJ whole genome shotgun (WGS) entry which is preliminary data.</text>
</comment>
<sequence length="103" mass="10945">QGQDPWVVHGLPVAATTWTSMKDLNILPDAVLVFDPPPSGPDVPPPTSQEKEHRAAIQALLTLIAADNVAVVTIAMDAATTDDDVLMPTKMAVAPARPLRCLR</sequence>
<proteinExistence type="predicted"/>
<reference evidence="1 2" key="1">
    <citation type="submission" date="2019-06" db="EMBL/GenBank/DDBJ databases">
        <title>Genomics analysis of Aphanomyces spp. identifies a new class of oomycete effector associated with host adaptation.</title>
        <authorList>
            <person name="Gaulin E."/>
        </authorList>
    </citation>
    <scope>NUCLEOTIDE SEQUENCE [LARGE SCALE GENOMIC DNA]</scope>
    <source>
        <strain evidence="1 2">E</strain>
    </source>
</reference>
<organism evidence="1 2">
    <name type="scientific">Aphanomyces astaci</name>
    <name type="common">Crayfish plague agent</name>
    <dbReference type="NCBI Taxonomy" id="112090"/>
    <lineage>
        <taxon>Eukaryota</taxon>
        <taxon>Sar</taxon>
        <taxon>Stramenopiles</taxon>
        <taxon>Oomycota</taxon>
        <taxon>Saprolegniomycetes</taxon>
        <taxon>Saprolegniales</taxon>
        <taxon>Verrucalvaceae</taxon>
        <taxon>Aphanomyces</taxon>
    </lineage>
</organism>
<name>A0A6A5AJ77_APHAT</name>
<dbReference type="Proteomes" id="UP000469452">
    <property type="component" value="Unassembled WGS sequence"/>
</dbReference>
<evidence type="ECO:0000313" key="2">
    <source>
        <dbReference type="Proteomes" id="UP000469452"/>
    </source>
</evidence>
<gene>
    <name evidence="1" type="ORF">AaE_004124</name>
</gene>